<keyword evidence="2" id="KW-1185">Reference proteome</keyword>
<dbReference type="RefSeq" id="WP_149265490.1">
    <property type="nucleotide sequence ID" value="NZ_VFJB01000002.1"/>
</dbReference>
<evidence type="ECO:0000313" key="2">
    <source>
        <dbReference type="Proteomes" id="UP000322876"/>
    </source>
</evidence>
<sequence length="258" mass="29980">MFKVGIFANDSLLLSELVETLNNRGLSILTNIYTEQGYLDSMDNSDFVNINSVPERFEDDFLIVLSDISNYLERLKGYERKVIDFSRTVRGVKHVSYISEPILYCLEQLDMDEDDIFAVINVPAAVFGKAAVDDLLNQTRDIFSFTRSVYKVLDKMLPFNYFFIKEDNNIFKNYLSFLKENLEVDFELRMLPVSTGFVIDIYGECEIEDDKIFEERSIDTLQEALEGEKVSYFKNNKKITLVGDYLKVIINQIMDEIK</sequence>
<organism evidence="1 2">
    <name type="scientific">Deferribacter autotrophicus</name>
    <dbReference type="NCBI Taxonomy" id="500465"/>
    <lineage>
        <taxon>Bacteria</taxon>
        <taxon>Pseudomonadati</taxon>
        <taxon>Deferribacterota</taxon>
        <taxon>Deferribacteres</taxon>
        <taxon>Deferribacterales</taxon>
        <taxon>Deferribacteraceae</taxon>
        <taxon>Deferribacter</taxon>
    </lineage>
</organism>
<dbReference type="OrthoDB" id="9794752at2"/>
<name>A0A5A8F660_9BACT</name>
<proteinExistence type="predicted"/>
<protein>
    <submittedName>
        <fullName evidence="1">Uncharacterized protein</fullName>
    </submittedName>
</protein>
<dbReference type="EMBL" id="VFJB01000002">
    <property type="protein sequence ID" value="KAA0259235.1"/>
    <property type="molecule type" value="Genomic_DNA"/>
</dbReference>
<dbReference type="AlphaFoldDB" id="A0A5A8F660"/>
<reference evidence="1 2" key="1">
    <citation type="submission" date="2019-06" db="EMBL/GenBank/DDBJ databases">
        <title>Genomic insights into carbon and energy metabolism of Deferribacter autotrophicus revealed new metabolic traits in the phylum Deferribacteres.</title>
        <authorList>
            <person name="Slobodkin A.I."/>
            <person name="Slobodkina G.B."/>
            <person name="Allioux M."/>
            <person name="Alain K."/>
            <person name="Jebbar M."/>
            <person name="Shadrin V."/>
            <person name="Kublanov I.V."/>
            <person name="Toshchakov S.V."/>
            <person name="Bonch-Osmolovskaya E.A."/>
        </authorList>
    </citation>
    <scope>NUCLEOTIDE SEQUENCE [LARGE SCALE GENOMIC DNA]</scope>
    <source>
        <strain evidence="1 2">SL50</strain>
    </source>
</reference>
<accession>A0A5A8F660</accession>
<evidence type="ECO:0000313" key="1">
    <source>
        <dbReference type="EMBL" id="KAA0259235.1"/>
    </source>
</evidence>
<comment type="caution">
    <text evidence="1">The sequence shown here is derived from an EMBL/GenBank/DDBJ whole genome shotgun (WGS) entry which is preliminary data.</text>
</comment>
<dbReference type="Proteomes" id="UP000322876">
    <property type="component" value="Unassembled WGS sequence"/>
</dbReference>
<gene>
    <name evidence="1" type="ORF">FHQ18_01940</name>
</gene>